<feature type="transmembrane region" description="Helical" evidence="7">
    <location>
        <begin position="312"/>
        <end position="332"/>
    </location>
</feature>
<organism evidence="9 10">
    <name type="scientific">Enhygromyxa salina</name>
    <dbReference type="NCBI Taxonomy" id="215803"/>
    <lineage>
        <taxon>Bacteria</taxon>
        <taxon>Pseudomonadati</taxon>
        <taxon>Myxococcota</taxon>
        <taxon>Polyangia</taxon>
        <taxon>Nannocystales</taxon>
        <taxon>Nannocystaceae</taxon>
        <taxon>Enhygromyxa</taxon>
    </lineage>
</organism>
<evidence type="ECO:0000256" key="5">
    <source>
        <dbReference type="ARBA" id="ARBA00022989"/>
    </source>
</evidence>
<keyword evidence="6 7" id="KW-0472">Membrane</keyword>
<dbReference type="RefSeq" id="WP_373422430.1">
    <property type="nucleotide sequence ID" value="NZ_PVNK01000096.1"/>
</dbReference>
<keyword evidence="4 7" id="KW-0812">Transmembrane</keyword>
<dbReference type="EMBL" id="PVNK01000096">
    <property type="protein sequence ID" value="PRQ03291.1"/>
    <property type="molecule type" value="Genomic_DNA"/>
</dbReference>
<keyword evidence="3" id="KW-1003">Cell membrane</keyword>
<reference evidence="9 10" key="1">
    <citation type="submission" date="2018-03" db="EMBL/GenBank/DDBJ databases">
        <title>Draft Genome Sequences of the Obligatory Marine Myxobacteria Enhygromyxa salina SWB005.</title>
        <authorList>
            <person name="Poehlein A."/>
            <person name="Moghaddam J.A."/>
            <person name="Harms H."/>
            <person name="Alanjari M."/>
            <person name="Koenig G.M."/>
            <person name="Daniel R."/>
            <person name="Schaeberle T.F."/>
        </authorList>
    </citation>
    <scope>NUCLEOTIDE SEQUENCE [LARGE SCALE GENOMIC DNA]</scope>
    <source>
        <strain evidence="9 10">SWB005</strain>
    </source>
</reference>
<feature type="transmembrane region" description="Helical" evidence="7">
    <location>
        <begin position="166"/>
        <end position="184"/>
    </location>
</feature>
<dbReference type="PROSITE" id="PS01023">
    <property type="entry name" value="PTR2_2"/>
    <property type="match status" value="1"/>
</dbReference>
<evidence type="ECO:0000313" key="9">
    <source>
        <dbReference type="EMBL" id="PRQ03291.1"/>
    </source>
</evidence>
<proteinExistence type="predicted"/>
<gene>
    <name evidence="9" type="primary">yjdL</name>
    <name evidence="9" type="ORF">ENSA5_17280</name>
</gene>
<name>A0A2S9YE49_9BACT</name>
<dbReference type="InterPro" id="IPR036259">
    <property type="entry name" value="MFS_trans_sf"/>
</dbReference>
<dbReference type="PROSITE" id="PS50850">
    <property type="entry name" value="MFS"/>
    <property type="match status" value="1"/>
</dbReference>
<feature type="transmembrane region" description="Helical" evidence="7">
    <location>
        <begin position="344"/>
        <end position="365"/>
    </location>
</feature>
<feature type="transmembrane region" description="Helical" evidence="7">
    <location>
        <begin position="385"/>
        <end position="408"/>
    </location>
</feature>
<evidence type="ECO:0000256" key="6">
    <source>
        <dbReference type="ARBA" id="ARBA00023136"/>
    </source>
</evidence>
<keyword evidence="2" id="KW-0813">Transport</keyword>
<comment type="caution">
    <text evidence="9">The sequence shown here is derived from an EMBL/GenBank/DDBJ whole genome shotgun (WGS) entry which is preliminary data.</text>
</comment>
<accession>A0A2S9YE49</accession>
<dbReference type="InterPro" id="IPR050171">
    <property type="entry name" value="MFS_Transporters"/>
</dbReference>
<dbReference type="PANTHER" id="PTHR23517:SF2">
    <property type="entry name" value="MULTIDRUG RESISTANCE PROTEIN MDTH"/>
    <property type="match status" value="1"/>
</dbReference>
<dbReference type="Pfam" id="PF07690">
    <property type="entry name" value="MFS_1"/>
    <property type="match status" value="1"/>
</dbReference>
<comment type="subcellular location">
    <subcellularLocation>
        <location evidence="1">Cell membrane</location>
        <topology evidence="1">Multi-pass membrane protein</topology>
    </subcellularLocation>
</comment>
<dbReference type="GO" id="GO:0005886">
    <property type="term" value="C:plasma membrane"/>
    <property type="evidence" value="ECO:0007669"/>
    <property type="project" value="UniProtKB-SubCell"/>
</dbReference>
<protein>
    <submittedName>
        <fullName evidence="9">Putative dipeptide and tripeptide permease YjdL</fullName>
    </submittedName>
</protein>
<evidence type="ECO:0000256" key="2">
    <source>
        <dbReference type="ARBA" id="ARBA00022448"/>
    </source>
</evidence>
<feature type="transmembrane region" description="Helical" evidence="7">
    <location>
        <begin position="246"/>
        <end position="263"/>
    </location>
</feature>
<keyword evidence="10" id="KW-1185">Reference proteome</keyword>
<feature type="transmembrane region" description="Helical" evidence="7">
    <location>
        <begin position="196"/>
        <end position="218"/>
    </location>
</feature>
<evidence type="ECO:0000256" key="7">
    <source>
        <dbReference type="SAM" id="Phobius"/>
    </source>
</evidence>
<dbReference type="Gene3D" id="1.20.1250.20">
    <property type="entry name" value="MFS general substrate transporter like domains"/>
    <property type="match status" value="1"/>
</dbReference>
<dbReference type="PANTHER" id="PTHR23517">
    <property type="entry name" value="RESISTANCE PROTEIN MDTM, PUTATIVE-RELATED-RELATED"/>
    <property type="match status" value="1"/>
</dbReference>
<evidence type="ECO:0000256" key="1">
    <source>
        <dbReference type="ARBA" id="ARBA00004651"/>
    </source>
</evidence>
<dbReference type="InterPro" id="IPR011701">
    <property type="entry name" value="MFS"/>
</dbReference>
<dbReference type="GO" id="GO:0022857">
    <property type="term" value="F:transmembrane transporter activity"/>
    <property type="evidence" value="ECO:0007669"/>
    <property type="project" value="InterPro"/>
</dbReference>
<dbReference type="InterPro" id="IPR018456">
    <property type="entry name" value="PTR2_symporter_CS"/>
</dbReference>
<dbReference type="InterPro" id="IPR020846">
    <property type="entry name" value="MFS_dom"/>
</dbReference>
<dbReference type="Proteomes" id="UP000237968">
    <property type="component" value="Unassembled WGS sequence"/>
</dbReference>
<feature type="transmembrane region" description="Helical" evidence="7">
    <location>
        <begin position="53"/>
        <end position="75"/>
    </location>
</feature>
<dbReference type="AlphaFoldDB" id="A0A2S9YE49"/>
<evidence type="ECO:0000313" key="10">
    <source>
        <dbReference type="Proteomes" id="UP000237968"/>
    </source>
</evidence>
<feature type="transmembrane region" description="Helical" evidence="7">
    <location>
        <begin position="445"/>
        <end position="468"/>
    </location>
</feature>
<evidence type="ECO:0000256" key="3">
    <source>
        <dbReference type="ARBA" id="ARBA00022475"/>
    </source>
</evidence>
<feature type="transmembrane region" description="Helical" evidence="7">
    <location>
        <begin position="126"/>
        <end position="145"/>
    </location>
</feature>
<feature type="transmembrane region" description="Helical" evidence="7">
    <location>
        <begin position="283"/>
        <end position="300"/>
    </location>
</feature>
<keyword evidence="5 7" id="KW-1133">Transmembrane helix</keyword>
<evidence type="ECO:0000256" key="4">
    <source>
        <dbReference type="ARBA" id="ARBA00022692"/>
    </source>
</evidence>
<feature type="domain" description="Major facilitator superfamily (MFS) profile" evidence="8">
    <location>
        <begin position="1"/>
        <end position="472"/>
    </location>
</feature>
<feature type="transmembrane region" description="Helical" evidence="7">
    <location>
        <begin position="82"/>
        <end position="101"/>
    </location>
</feature>
<dbReference type="SUPFAM" id="SSF103473">
    <property type="entry name" value="MFS general substrate transporter"/>
    <property type="match status" value="1"/>
</dbReference>
<dbReference type="GO" id="GO:0006857">
    <property type="term" value="P:oligopeptide transport"/>
    <property type="evidence" value="ECO:0007669"/>
    <property type="project" value="InterPro"/>
</dbReference>
<feature type="transmembrane region" description="Helical" evidence="7">
    <location>
        <begin position="29"/>
        <end position="47"/>
    </location>
</feature>
<evidence type="ECO:0000259" key="8">
    <source>
        <dbReference type="PROSITE" id="PS50850"/>
    </source>
</evidence>
<sequence>MSESTEPPESAKFSRAFWTANAVELLERAAWYGVFVAITLYLSRIFGFSDIEAATISGVFSAGLYFLPTFSGAYADKIGFRNALLFAFFLLTLGYGSMWLLPRLFELAGLVSYGREVEFTGLDTSWYKWLFLPIMVLIMVGGSFIKSVITGTVARETTPSTRARGYSIFYAMVNVGAFGGKTLVKPLRESMGNEGLVVLNLFAASMTALAFVLILLLYKERESNEQQKSIAEIWQALLAVLKQTRLVTLIVIITGFWMVQHQLYATMPKYVLRMAGEGASPSWYANVNPAIVVLTVGLVTRAMSRRRALTSMTIGMFIMPISAFCMASGNMMELGGDGGTILGLHPVAFMMVVGIAIQGLAESFISPRFLEYFSLQAPKGEEGMYLGFSHLHSFLASLLGFVTSGFLLDAFCPAPRTLSAADQAQYAKAIAGEGPMPEAYAHAHYIWFVFVGIAAVSAIGLVIYGRVVKRIDAEARAKAAAA</sequence>